<dbReference type="PANTHER" id="PTHR44259">
    <property type="entry name" value="OS07G0183000 PROTEIN-RELATED"/>
    <property type="match status" value="1"/>
</dbReference>
<name>A0A803M2W0_CHEQI</name>
<dbReference type="EnsemblPlants" id="AUR62022558-RA">
    <property type="protein sequence ID" value="AUR62022558-RA:cds"/>
    <property type="gene ID" value="AUR62022558"/>
</dbReference>
<dbReference type="InterPro" id="IPR050942">
    <property type="entry name" value="F-box_BR-signaling"/>
</dbReference>
<feature type="domain" description="KIB1-4 beta-propeller" evidence="1">
    <location>
        <begin position="171"/>
        <end position="422"/>
    </location>
</feature>
<dbReference type="Pfam" id="PF03478">
    <property type="entry name" value="Beta-prop_KIB1-4"/>
    <property type="match status" value="1"/>
</dbReference>
<dbReference type="Gramene" id="AUR62022558-RA">
    <property type="protein sequence ID" value="AUR62022558-RA:cds"/>
    <property type="gene ID" value="AUR62022558"/>
</dbReference>
<evidence type="ECO:0000313" key="2">
    <source>
        <dbReference type="EnsemblPlants" id="AUR62022558-RA:cds"/>
    </source>
</evidence>
<organism evidence="2 3">
    <name type="scientific">Chenopodium quinoa</name>
    <name type="common">Quinoa</name>
    <dbReference type="NCBI Taxonomy" id="63459"/>
    <lineage>
        <taxon>Eukaryota</taxon>
        <taxon>Viridiplantae</taxon>
        <taxon>Streptophyta</taxon>
        <taxon>Embryophyta</taxon>
        <taxon>Tracheophyta</taxon>
        <taxon>Spermatophyta</taxon>
        <taxon>Magnoliopsida</taxon>
        <taxon>eudicotyledons</taxon>
        <taxon>Gunneridae</taxon>
        <taxon>Pentapetalae</taxon>
        <taxon>Caryophyllales</taxon>
        <taxon>Chenopodiaceae</taxon>
        <taxon>Chenopodioideae</taxon>
        <taxon>Atripliceae</taxon>
        <taxon>Chenopodium</taxon>
    </lineage>
</organism>
<sequence length="476" mass="54700">AFRCEIRSVEGLFEFIIGPQIHHNQRLEWTKAMEGEDDQQNDNSKHIGLPVDVIEFIISSFVKRFSMRYAIRLSAVCKHWLDIVSLETPDEPPWITVESFLDCDYKLWLDIVNSETFDESPWITAKSFLDSDKENKYITCLNLWGNEDSMDQATYRLPGFSMAMTPASERSSIILASSQGGWLIFGCYCHRYPRKVSPRVDEPLSLYNPFLNIYFDLLMYSPPRSTCCRHIEGIKAFSVFSYNLYPGNYFVVISRICNLSLCRLDGQGKWFYYHNKRHLPYCDLLFHREEQCLYASDQRGVDIFTVECDYESDCGSSQAFRLTAVSFVQITFNVLDDKLVSTHLVKLCGYIIVVTKASDKAGSRKDPDWTVEVYKFGNKDKCLSRVSSIGEHALFLADAGSASFCVSARYFPKVQQNCIYFHHYFLGCITTVSLEDGAINRTCYRYMGLLPSNLSAAASRFISPPYLNSRQFFSIK</sequence>
<keyword evidence="3" id="KW-1185">Reference proteome</keyword>
<dbReference type="Proteomes" id="UP000596660">
    <property type="component" value="Unplaced"/>
</dbReference>
<dbReference type="InterPro" id="IPR005174">
    <property type="entry name" value="KIB1-4_b-propeller"/>
</dbReference>
<evidence type="ECO:0000313" key="3">
    <source>
        <dbReference type="Proteomes" id="UP000596660"/>
    </source>
</evidence>
<reference evidence="2" key="2">
    <citation type="submission" date="2021-03" db="UniProtKB">
        <authorList>
            <consortium name="EnsemblPlants"/>
        </authorList>
    </citation>
    <scope>IDENTIFICATION</scope>
</reference>
<reference evidence="2" key="1">
    <citation type="journal article" date="2017" name="Nature">
        <title>The genome of Chenopodium quinoa.</title>
        <authorList>
            <person name="Jarvis D.E."/>
            <person name="Ho Y.S."/>
            <person name="Lightfoot D.J."/>
            <person name="Schmoeckel S.M."/>
            <person name="Li B."/>
            <person name="Borm T.J.A."/>
            <person name="Ohyanagi H."/>
            <person name="Mineta K."/>
            <person name="Michell C.T."/>
            <person name="Saber N."/>
            <person name="Kharbatia N.M."/>
            <person name="Rupper R.R."/>
            <person name="Sharp A.R."/>
            <person name="Dally N."/>
            <person name="Boughton B.A."/>
            <person name="Woo Y.H."/>
            <person name="Gao G."/>
            <person name="Schijlen E.G.W.M."/>
            <person name="Guo X."/>
            <person name="Momin A.A."/>
            <person name="Negrao S."/>
            <person name="Al-Babili S."/>
            <person name="Gehring C."/>
            <person name="Roessner U."/>
            <person name="Jung C."/>
            <person name="Murphy K."/>
            <person name="Arold S.T."/>
            <person name="Gojobori T."/>
            <person name="van der Linden C.G."/>
            <person name="van Loo E.N."/>
            <person name="Jellen E.N."/>
            <person name="Maughan P.J."/>
            <person name="Tester M."/>
        </authorList>
    </citation>
    <scope>NUCLEOTIDE SEQUENCE [LARGE SCALE GENOMIC DNA]</scope>
    <source>
        <strain evidence="2">cv. PI 614886</strain>
    </source>
</reference>
<proteinExistence type="predicted"/>
<dbReference type="PANTHER" id="PTHR44259:SF114">
    <property type="entry name" value="OS06G0707300 PROTEIN"/>
    <property type="match status" value="1"/>
</dbReference>
<evidence type="ECO:0000259" key="1">
    <source>
        <dbReference type="Pfam" id="PF03478"/>
    </source>
</evidence>
<dbReference type="AlphaFoldDB" id="A0A803M2W0"/>
<protein>
    <recommendedName>
        <fullName evidence="1">KIB1-4 beta-propeller domain-containing protein</fullName>
    </recommendedName>
</protein>
<accession>A0A803M2W0</accession>